<dbReference type="EMBL" id="VDMB01000022">
    <property type="protein sequence ID" value="TYT73679.1"/>
    <property type="molecule type" value="Genomic_DNA"/>
</dbReference>
<dbReference type="InterPro" id="IPR017642">
    <property type="entry name" value="DNA_S_mod_DndB"/>
</dbReference>
<dbReference type="AlphaFoldDB" id="A0A5S5MDD6"/>
<dbReference type="Pfam" id="PF14072">
    <property type="entry name" value="DndB"/>
    <property type="match status" value="1"/>
</dbReference>
<dbReference type="NCBIfam" id="TIGR03187">
    <property type="entry name" value="DGQHR"/>
    <property type="match status" value="1"/>
</dbReference>
<protein>
    <submittedName>
        <fullName evidence="1">DGQHR domain-containing protein</fullName>
    </submittedName>
</protein>
<proteinExistence type="predicted"/>
<evidence type="ECO:0000313" key="2">
    <source>
        <dbReference type="Proteomes" id="UP000321899"/>
    </source>
</evidence>
<dbReference type="OrthoDB" id="237364at2"/>
<reference evidence="1 2" key="1">
    <citation type="submission" date="2019-06" db="EMBL/GenBank/DDBJ databases">
        <title>Desulfobotulus mexicanus sp. nov., a novel sulfate-reducing bacterium isolated from the sediment of an alkaline crater lake in Mexico.</title>
        <authorList>
            <person name="Hirschler-Rea A."/>
        </authorList>
    </citation>
    <scope>NUCLEOTIDE SEQUENCE [LARGE SCALE GENOMIC DNA]</scope>
    <source>
        <strain evidence="1 2">PAR22N</strain>
    </source>
</reference>
<dbReference type="CDD" id="cd16413">
    <property type="entry name" value="DGQHR_domain"/>
    <property type="match status" value="1"/>
</dbReference>
<sequence length="323" mass="36949">MSDKVSYGSVSLVRQGDYRFYSFTMPSDVLAETCFVVNRDEDPIEGFQRELDKKRAAEIANYIDSGLGTIPSSIVLSAQEDSDFYYDSKRKSVSFLSINKAFLIIDGQHRVYGFKLAKTALRIPVVVYENLSKRDESRLFIDINSKQKGVPTELLLDIKKMAEYENDTEQYLRELFDTFSTENDSVLYNRLSASKREKGKITRSVFNTAVKPLVKVFGNKNSDEIYEIFNSYLIAFNEGVLVPHKLEEQAFNTTVFKAISGFFPIITARVKDRFGAIYSVDNYYEFTEITGQRIKPAKLATPTNAYKPIVDHLEESLKQEFTL</sequence>
<accession>A0A5S5MDD6</accession>
<name>A0A5S5MDD6_9BACT</name>
<comment type="caution">
    <text evidence="1">The sequence shown here is derived from an EMBL/GenBank/DDBJ whole genome shotgun (WGS) entry which is preliminary data.</text>
</comment>
<keyword evidence="2" id="KW-1185">Reference proteome</keyword>
<gene>
    <name evidence="1" type="ORF">FIM25_13645</name>
</gene>
<organism evidence="1 2">
    <name type="scientific">Desulfobotulus mexicanus</name>
    <dbReference type="NCBI Taxonomy" id="2586642"/>
    <lineage>
        <taxon>Bacteria</taxon>
        <taxon>Pseudomonadati</taxon>
        <taxon>Thermodesulfobacteriota</taxon>
        <taxon>Desulfobacteria</taxon>
        <taxon>Desulfobacterales</taxon>
        <taxon>Desulfobacteraceae</taxon>
        <taxon>Desulfobotulus</taxon>
    </lineage>
</organism>
<dbReference type="RefSeq" id="WP_139450352.1">
    <property type="nucleotide sequence ID" value="NZ_VDMB01000022.1"/>
</dbReference>
<dbReference type="InterPro" id="IPR017601">
    <property type="entry name" value="DGQHR-contain_dom"/>
</dbReference>
<evidence type="ECO:0000313" key="1">
    <source>
        <dbReference type="EMBL" id="TYT73679.1"/>
    </source>
</evidence>
<dbReference type="Proteomes" id="UP000321899">
    <property type="component" value="Unassembled WGS sequence"/>
</dbReference>